<comment type="caution">
    <text evidence="22">The sequence shown here is derived from an EMBL/GenBank/DDBJ whole genome shotgun (WGS) entry which is preliminary data.</text>
</comment>
<dbReference type="OrthoDB" id="308383at2759"/>
<proteinExistence type="predicted"/>
<dbReference type="CDD" id="cd15666">
    <property type="entry name" value="ePHD2_KMT2C_like"/>
    <property type="match status" value="1"/>
</dbReference>
<feature type="region of interest" description="Disordered" evidence="19">
    <location>
        <begin position="2207"/>
        <end position="2378"/>
    </location>
</feature>
<feature type="region of interest" description="Disordered" evidence="19">
    <location>
        <begin position="4992"/>
        <end position="5028"/>
    </location>
</feature>
<comment type="subcellular location">
    <subcellularLocation>
        <location evidence="1">Nucleus</location>
    </subcellularLocation>
</comment>
<dbReference type="FunFam" id="3.30.40.10:FF:000852">
    <property type="entry name" value="Histone-lysine N-methyltransferase 2C"/>
    <property type="match status" value="1"/>
</dbReference>
<feature type="region of interest" description="Disordered" evidence="19">
    <location>
        <begin position="5475"/>
        <end position="5501"/>
    </location>
</feature>
<feature type="compositionally biased region" description="Polar residues" evidence="19">
    <location>
        <begin position="3263"/>
        <end position="3273"/>
    </location>
</feature>
<dbReference type="InterPro" id="IPR003889">
    <property type="entry name" value="FYrich_C"/>
</dbReference>
<feature type="compositionally biased region" description="Polar residues" evidence="19">
    <location>
        <begin position="2943"/>
        <end position="2962"/>
    </location>
</feature>
<dbReference type="GO" id="GO:0032259">
    <property type="term" value="P:methylation"/>
    <property type="evidence" value="ECO:0007669"/>
    <property type="project" value="UniProtKB-KW"/>
</dbReference>
<feature type="compositionally biased region" description="Low complexity" evidence="19">
    <location>
        <begin position="2868"/>
        <end position="2886"/>
    </location>
</feature>
<dbReference type="Gene3D" id="2.170.270.10">
    <property type="entry name" value="SET domain"/>
    <property type="match status" value="1"/>
</dbReference>
<feature type="region of interest" description="Disordered" evidence="19">
    <location>
        <begin position="2160"/>
        <end position="2181"/>
    </location>
</feature>
<evidence type="ECO:0000256" key="6">
    <source>
        <dbReference type="ARBA" id="ARBA00022691"/>
    </source>
</evidence>
<keyword evidence="2" id="KW-0488">Methylation</keyword>
<dbReference type="CDD" id="cd15514">
    <property type="entry name" value="PHD6_KMT2C_like"/>
    <property type="match status" value="1"/>
</dbReference>
<feature type="compositionally biased region" description="Basic and acidic residues" evidence="19">
    <location>
        <begin position="5480"/>
        <end position="5491"/>
    </location>
</feature>
<feature type="region of interest" description="Disordered" evidence="19">
    <location>
        <begin position="274"/>
        <end position="309"/>
    </location>
</feature>
<dbReference type="Gene3D" id="1.10.30.10">
    <property type="entry name" value="High mobility group box domain"/>
    <property type="match status" value="1"/>
</dbReference>
<dbReference type="Pfam" id="PF00628">
    <property type="entry name" value="PHD"/>
    <property type="match status" value="3"/>
</dbReference>
<dbReference type="PANTHER" id="PTHR45888">
    <property type="entry name" value="HL01030P-RELATED"/>
    <property type="match status" value="1"/>
</dbReference>
<dbReference type="GO" id="GO:0044666">
    <property type="term" value="C:MLL3/4 complex"/>
    <property type="evidence" value="ECO:0007669"/>
    <property type="project" value="TreeGrafter"/>
</dbReference>
<feature type="compositionally biased region" description="Low complexity" evidence="19">
    <location>
        <begin position="1451"/>
        <end position="1493"/>
    </location>
</feature>
<feature type="compositionally biased region" description="Low complexity" evidence="19">
    <location>
        <begin position="4689"/>
        <end position="4698"/>
    </location>
</feature>
<dbReference type="GO" id="GO:0005700">
    <property type="term" value="C:polytene chromosome"/>
    <property type="evidence" value="ECO:0007669"/>
    <property type="project" value="UniProtKB-ARBA"/>
</dbReference>
<dbReference type="PANTHER" id="PTHR45888:SF6">
    <property type="entry name" value="HL01030P-RELATED"/>
    <property type="match status" value="1"/>
</dbReference>
<feature type="compositionally biased region" description="Polar residues" evidence="19">
    <location>
        <begin position="2250"/>
        <end position="2279"/>
    </location>
</feature>
<dbReference type="SUPFAM" id="SSF57903">
    <property type="entry name" value="FYVE/PHD zinc finger"/>
    <property type="match status" value="6"/>
</dbReference>
<name>A0A9Q0NEE6_9DIPT</name>
<feature type="compositionally biased region" description="Polar residues" evidence="19">
    <location>
        <begin position="1521"/>
        <end position="1534"/>
    </location>
</feature>
<evidence type="ECO:0000256" key="11">
    <source>
        <dbReference type="ARBA" id="ARBA00022853"/>
    </source>
</evidence>
<evidence type="ECO:0000313" key="23">
    <source>
        <dbReference type="Proteomes" id="UP001151699"/>
    </source>
</evidence>
<feature type="region of interest" description="Disordered" evidence="19">
    <location>
        <begin position="3789"/>
        <end position="3825"/>
    </location>
</feature>
<dbReference type="Pfam" id="PF05964">
    <property type="entry name" value="FYRN"/>
    <property type="match status" value="1"/>
</dbReference>
<keyword evidence="9 17" id="KW-0863">Zinc-finger</keyword>
<feature type="compositionally biased region" description="Low complexity" evidence="19">
    <location>
        <begin position="65"/>
        <end position="78"/>
    </location>
</feature>
<dbReference type="FunFam" id="3.30.40.10:FF:000548">
    <property type="entry name" value="Putative Histone-lysine N-methyltransferase MLL3"/>
    <property type="match status" value="1"/>
</dbReference>
<organism evidence="22 23">
    <name type="scientific">Pseudolycoriella hygida</name>
    <dbReference type="NCBI Taxonomy" id="35572"/>
    <lineage>
        <taxon>Eukaryota</taxon>
        <taxon>Metazoa</taxon>
        <taxon>Ecdysozoa</taxon>
        <taxon>Arthropoda</taxon>
        <taxon>Hexapoda</taxon>
        <taxon>Insecta</taxon>
        <taxon>Pterygota</taxon>
        <taxon>Neoptera</taxon>
        <taxon>Endopterygota</taxon>
        <taxon>Diptera</taxon>
        <taxon>Nematocera</taxon>
        <taxon>Sciaroidea</taxon>
        <taxon>Sciaridae</taxon>
        <taxon>Pseudolycoriella</taxon>
    </lineage>
</organism>
<keyword evidence="23" id="KW-1185">Reference proteome</keyword>
<gene>
    <name evidence="22" type="primary">trr_0</name>
    <name evidence="22" type="ORF">Bhyg_03181</name>
</gene>
<feature type="domain" description="PHD-type" evidence="20">
    <location>
        <begin position="568"/>
        <end position="629"/>
    </location>
</feature>
<feature type="region of interest" description="Disordered" evidence="19">
    <location>
        <begin position="5859"/>
        <end position="5887"/>
    </location>
</feature>
<feature type="compositionally biased region" description="Low complexity" evidence="19">
    <location>
        <begin position="3201"/>
        <end position="3214"/>
    </location>
</feature>
<evidence type="ECO:0000256" key="9">
    <source>
        <dbReference type="ARBA" id="ARBA00022771"/>
    </source>
</evidence>
<feature type="compositionally biased region" description="Polar residues" evidence="19">
    <location>
        <begin position="3175"/>
        <end position="3197"/>
    </location>
</feature>
<feature type="region of interest" description="Disordered" evidence="19">
    <location>
        <begin position="4135"/>
        <end position="4164"/>
    </location>
</feature>
<reference evidence="22" key="1">
    <citation type="submission" date="2022-07" db="EMBL/GenBank/DDBJ databases">
        <authorList>
            <person name="Trinca V."/>
            <person name="Uliana J.V.C."/>
            <person name="Torres T.T."/>
            <person name="Ward R.J."/>
            <person name="Monesi N."/>
        </authorList>
    </citation>
    <scope>NUCLEOTIDE SEQUENCE</scope>
    <source>
        <strain evidence="22">HSMRA1968</strain>
        <tissue evidence="22">Whole embryos</tissue>
    </source>
</reference>
<feature type="region of interest" description="Disordered" evidence="19">
    <location>
        <begin position="4178"/>
        <end position="4223"/>
    </location>
</feature>
<feature type="compositionally biased region" description="Low complexity" evidence="19">
    <location>
        <begin position="2285"/>
        <end position="2294"/>
    </location>
</feature>
<dbReference type="Proteomes" id="UP001151699">
    <property type="component" value="Chromosome A"/>
</dbReference>
<feature type="compositionally biased region" description="Polar residues" evidence="19">
    <location>
        <begin position="2343"/>
        <end position="2364"/>
    </location>
</feature>
<keyword evidence="6" id="KW-0949">S-adenosyl-L-methionine</keyword>
<evidence type="ECO:0000256" key="19">
    <source>
        <dbReference type="SAM" id="MobiDB-lite"/>
    </source>
</evidence>
<feature type="compositionally biased region" description="Polar residues" evidence="19">
    <location>
        <begin position="5859"/>
        <end position="5872"/>
    </location>
</feature>
<keyword evidence="5" id="KW-0808">Transferase</keyword>
<dbReference type="CDD" id="cd15509">
    <property type="entry name" value="PHD1_KMT2C_like"/>
    <property type="match status" value="1"/>
</dbReference>
<dbReference type="GO" id="GO:0045944">
    <property type="term" value="P:positive regulation of transcription by RNA polymerase II"/>
    <property type="evidence" value="ECO:0007669"/>
    <property type="project" value="TreeGrafter"/>
</dbReference>
<evidence type="ECO:0000256" key="8">
    <source>
        <dbReference type="ARBA" id="ARBA00022737"/>
    </source>
</evidence>
<keyword evidence="8" id="KW-0677">Repeat</keyword>
<dbReference type="InterPro" id="IPR001965">
    <property type="entry name" value="Znf_PHD"/>
</dbReference>
<dbReference type="InterPro" id="IPR046341">
    <property type="entry name" value="SET_dom_sf"/>
</dbReference>
<dbReference type="SMART" id="SM00249">
    <property type="entry name" value="PHD"/>
    <property type="match status" value="8"/>
</dbReference>
<evidence type="ECO:0000256" key="4">
    <source>
        <dbReference type="ARBA" id="ARBA00022603"/>
    </source>
</evidence>
<feature type="region of interest" description="Disordered" evidence="19">
    <location>
        <begin position="107"/>
        <end position="154"/>
    </location>
</feature>
<feature type="region of interest" description="Disordered" evidence="19">
    <location>
        <begin position="1447"/>
        <end position="1493"/>
    </location>
</feature>
<keyword evidence="14 18" id="KW-0175">Coiled coil</keyword>
<keyword evidence="12" id="KW-0007">Acetylation</keyword>
<dbReference type="PROSITE" id="PS51542">
    <property type="entry name" value="FYRN"/>
    <property type="match status" value="1"/>
</dbReference>
<dbReference type="InterPro" id="IPR003888">
    <property type="entry name" value="FYrich_N"/>
</dbReference>
<evidence type="ECO:0000256" key="2">
    <source>
        <dbReference type="ARBA" id="ARBA00022481"/>
    </source>
</evidence>
<evidence type="ECO:0000256" key="7">
    <source>
        <dbReference type="ARBA" id="ARBA00022723"/>
    </source>
</evidence>
<accession>A0A9Q0NEE6</accession>
<dbReference type="SUPFAM" id="SSF47095">
    <property type="entry name" value="HMG-box"/>
    <property type="match status" value="1"/>
</dbReference>
<keyword evidence="11" id="KW-0156">Chromatin regulator</keyword>
<dbReference type="InterPro" id="IPR011011">
    <property type="entry name" value="Znf_FYVE_PHD"/>
</dbReference>
<dbReference type="Pfam" id="PF13832">
    <property type="entry name" value="zf-HC5HC2H_2"/>
    <property type="match status" value="1"/>
</dbReference>
<dbReference type="Pfam" id="PF13771">
    <property type="entry name" value="zf-HC5HC2H"/>
    <property type="match status" value="1"/>
</dbReference>
<evidence type="ECO:0000256" key="17">
    <source>
        <dbReference type="PROSITE-ProRule" id="PRU00146"/>
    </source>
</evidence>
<dbReference type="InterPro" id="IPR036910">
    <property type="entry name" value="HMG_box_dom_sf"/>
</dbReference>
<feature type="region of interest" description="Disordered" evidence="19">
    <location>
        <begin position="2393"/>
        <end position="2413"/>
    </location>
</feature>
<feature type="region of interest" description="Disordered" evidence="19">
    <location>
        <begin position="2868"/>
        <end position="2912"/>
    </location>
</feature>
<evidence type="ECO:0000256" key="13">
    <source>
        <dbReference type="ARBA" id="ARBA00023015"/>
    </source>
</evidence>
<keyword evidence="10" id="KW-0862">Zinc</keyword>
<feature type="region of interest" description="Disordered" evidence="19">
    <location>
        <begin position="1521"/>
        <end position="1549"/>
    </location>
</feature>
<evidence type="ECO:0000259" key="20">
    <source>
        <dbReference type="PROSITE" id="PS50016"/>
    </source>
</evidence>
<feature type="compositionally biased region" description="Basic and acidic residues" evidence="19">
    <location>
        <begin position="3877"/>
        <end position="3888"/>
    </location>
</feature>
<feature type="domain" description="PHD-type" evidence="21">
    <location>
        <begin position="5551"/>
        <end position="5659"/>
    </location>
</feature>
<dbReference type="FunFam" id="3.30.160.360:FF:000001">
    <property type="entry name" value="Histone-lysine N-methyltransferase"/>
    <property type="match status" value="1"/>
</dbReference>
<feature type="compositionally biased region" description="Low complexity" evidence="19">
    <location>
        <begin position="3661"/>
        <end position="3677"/>
    </location>
</feature>
<feature type="compositionally biased region" description="Gly residues" evidence="19">
    <location>
        <begin position="144"/>
        <end position="153"/>
    </location>
</feature>
<feature type="compositionally biased region" description="Low complexity" evidence="19">
    <location>
        <begin position="3288"/>
        <end position="3306"/>
    </location>
</feature>
<dbReference type="Gene3D" id="3.30.40.10">
    <property type="entry name" value="Zinc/RING finger domain, C3HC4 (zinc finger)"/>
    <property type="match status" value="7"/>
</dbReference>
<evidence type="ECO:0000256" key="18">
    <source>
        <dbReference type="SAM" id="Coils"/>
    </source>
</evidence>
<feature type="domain" description="PHD-type" evidence="20">
    <location>
        <begin position="484"/>
        <end position="535"/>
    </location>
</feature>
<dbReference type="PROSITE" id="PS50016">
    <property type="entry name" value="ZF_PHD_2"/>
    <property type="match status" value="6"/>
</dbReference>
<dbReference type="GO" id="GO:0042800">
    <property type="term" value="F:histone H3K4 methyltransferase activity"/>
    <property type="evidence" value="ECO:0007669"/>
    <property type="project" value="TreeGrafter"/>
</dbReference>
<dbReference type="SUPFAM" id="SSF82199">
    <property type="entry name" value="SET domain"/>
    <property type="match status" value="1"/>
</dbReference>
<feature type="compositionally biased region" description="Basic residues" evidence="19">
    <location>
        <begin position="4992"/>
        <end position="5004"/>
    </location>
</feature>
<feature type="compositionally biased region" description="Polar residues" evidence="19">
    <location>
        <begin position="4699"/>
        <end position="4717"/>
    </location>
</feature>
<keyword evidence="15" id="KW-0804">Transcription</keyword>
<feature type="region of interest" description="Disordered" evidence="19">
    <location>
        <begin position="2935"/>
        <end position="2962"/>
    </location>
</feature>
<evidence type="ECO:0000256" key="5">
    <source>
        <dbReference type="ARBA" id="ARBA00022679"/>
    </source>
</evidence>
<feature type="domain" description="PHD-type" evidence="21">
    <location>
        <begin position="323"/>
        <end position="427"/>
    </location>
</feature>
<feature type="compositionally biased region" description="Polar residues" evidence="19">
    <location>
        <begin position="4950"/>
        <end position="4963"/>
    </location>
</feature>
<feature type="domain" description="PHD-type" evidence="20">
    <location>
        <begin position="437"/>
        <end position="487"/>
    </location>
</feature>
<dbReference type="InterPro" id="IPR013083">
    <property type="entry name" value="Znf_RING/FYVE/PHD"/>
</dbReference>
<dbReference type="SMART" id="SM00541">
    <property type="entry name" value="FYRN"/>
    <property type="match status" value="1"/>
</dbReference>
<evidence type="ECO:0000256" key="15">
    <source>
        <dbReference type="ARBA" id="ARBA00023163"/>
    </source>
</evidence>
<feature type="region of interest" description="Disordered" evidence="19">
    <location>
        <begin position="4911"/>
        <end position="4963"/>
    </location>
</feature>
<feature type="compositionally biased region" description="Polar residues" evidence="19">
    <location>
        <begin position="3491"/>
        <end position="3502"/>
    </location>
</feature>
<dbReference type="CDD" id="cd15512">
    <property type="entry name" value="PHD4_KMT2C_like"/>
    <property type="match status" value="1"/>
</dbReference>
<dbReference type="PROSITE" id="PS51805">
    <property type="entry name" value="EPHD"/>
    <property type="match status" value="2"/>
</dbReference>
<dbReference type="GO" id="GO:0008270">
    <property type="term" value="F:zinc ion binding"/>
    <property type="evidence" value="ECO:0007669"/>
    <property type="project" value="UniProtKB-KW"/>
</dbReference>
<feature type="region of interest" description="Disordered" evidence="19">
    <location>
        <begin position="3478"/>
        <end position="3504"/>
    </location>
</feature>
<keyword evidence="13" id="KW-0805">Transcription regulation</keyword>
<dbReference type="CDD" id="cd15510">
    <property type="entry name" value="PHD2_KMT2C_like"/>
    <property type="match status" value="1"/>
</dbReference>
<feature type="compositionally biased region" description="Polar residues" evidence="19">
    <location>
        <begin position="4184"/>
        <end position="4212"/>
    </location>
</feature>
<evidence type="ECO:0000313" key="22">
    <source>
        <dbReference type="EMBL" id="KAJ6647956.1"/>
    </source>
</evidence>
<feature type="region of interest" description="Disordered" evidence="19">
    <location>
        <begin position="3172"/>
        <end position="3320"/>
    </location>
</feature>
<dbReference type="InterPro" id="IPR019787">
    <property type="entry name" value="Znf_PHD-finger"/>
</dbReference>
<keyword evidence="7" id="KW-0479">Metal-binding</keyword>
<feature type="compositionally biased region" description="Pro residues" evidence="19">
    <location>
        <begin position="2887"/>
        <end position="2901"/>
    </location>
</feature>
<feature type="compositionally biased region" description="Low complexity" evidence="19">
    <location>
        <begin position="2229"/>
        <end position="2242"/>
    </location>
</feature>
<feature type="compositionally biased region" description="Polar residues" evidence="19">
    <location>
        <begin position="3215"/>
        <end position="3256"/>
    </location>
</feature>
<protein>
    <submittedName>
        <fullName evidence="22">Histone-lysine N-methyltransferase trr</fullName>
    </submittedName>
</protein>
<feature type="compositionally biased region" description="Low complexity" evidence="19">
    <location>
        <begin position="4913"/>
        <end position="4928"/>
    </location>
</feature>
<dbReference type="FunFam" id="1.10.30.10:FF:000009">
    <property type="entry name" value="Histone-lysine N-methyltransferase"/>
    <property type="match status" value="1"/>
</dbReference>
<keyword evidence="3" id="KW-0597">Phosphoprotein</keyword>
<evidence type="ECO:0000256" key="16">
    <source>
        <dbReference type="ARBA" id="ARBA00023242"/>
    </source>
</evidence>
<dbReference type="GO" id="GO:0003713">
    <property type="term" value="F:transcription coactivator activity"/>
    <property type="evidence" value="ECO:0007669"/>
    <property type="project" value="TreeGrafter"/>
</dbReference>
<dbReference type="Pfam" id="PF05965">
    <property type="entry name" value="FYRC"/>
    <property type="match status" value="1"/>
</dbReference>
<dbReference type="GO" id="GO:0098687">
    <property type="term" value="C:chromosomal region"/>
    <property type="evidence" value="ECO:0007669"/>
    <property type="project" value="UniProtKB-ARBA"/>
</dbReference>
<feature type="compositionally biased region" description="Basic and acidic residues" evidence="19">
    <location>
        <begin position="4601"/>
        <end position="4611"/>
    </location>
</feature>
<dbReference type="Gene3D" id="3.30.160.360">
    <property type="match status" value="1"/>
</dbReference>
<feature type="region of interest" description="Disordered" evidence="19">
    <location>
        <begin position="1617"/>
        <end position="1671"/>
    </location>
</feature>
<sequence>MSIWRKVPSFVRVSFPNLENCDPGVWALRLLCVNVSNNSCTKSYYTNTLNLVFVNPPSVAGQAGPTSTPASSCASSPPILGDDRSSPSRSLYSGILSHGGTTLVFSDSSKPHAIRRGPGRPRKEYTPGQRQIPREKGVHKRVRGGGNGNGAMRGIGQKRKLYSQWSPNIGLMNQIANTQDSFLSGLLLASPIDESSNALMTASSAASASLEQDMSLVPFQAEKLMQPPDEPPYFPERYAGKLCVLCCLGERSQLGQGEMLRIEVADTESDIASMNSSLEDRQSVSLHDDKNQRGLSGPQLSNRRQKGLNKCKNPVMASEYVDELEKVGHPESLELVHLHDCGYIYIHRSCALWSIGVINDTSGDGPLDNIPPSVSLSLARKCTYCNKFGASMSCKMSCPKFYHLPCIAASGGFQIIQNFTVFCKEHLGQVPLVCTEDINCRVCFGLGDVSNLMICSTCGDHYHGTCIGVAQLPGVRAGWQCKTCRRCQICRVPDSTDGRSLACEQCDKTYHAHCLRPIMTSIPKYGWKCRCCRVCSDCGSRTPGAGTSSRWHAHYTVCDSCYQQRNKGFSCPICHRAYRAAAYREMVKCSVCNKFVHSTCDSEAELSTYHLKKEIQPDYEYSCPPCKMSMQSGRLAATMRRNSSIDEESLSASQESLYTEDVSMDTDCSDKILDVGLGKGKGKPFAASKDAKKRMGIPIGGRPKGVGKIAFQKRQRASDLTRKRGPKTKMRGIFGVPGLGLQRPTSDSTSKIDDEPGVENRLVLCSAKDKFVLTQDICVMCGACGTDQEGCLISCVQCGQCYHPYCVTVKVSKVILQKGWRCLDCTVCEGCGQKSDESRLTLCDECDISYHIYCMDPPLDFVPTGVWKCKWCAICQRCGTNSPGFNSVWQNSYSECGPCASLSSCASCSEGYADGELIIQCAQCERWLHCSCDSIKNEDEADTCSEEGYICLLCRPRDHLPPHLLPKKKAAAVIPPPPPIPKSYIKTEESTDLPAALGLDGSHFVDGIFLSEKGKQHIKSLQMELVRKKRKNKLLMVEPPPVMSSCHVMDAIESVVAGSSLNSSMDDVKLEPLDPREEAEIYKDGMVWDKSESSPPEGFTLCTTEQGILVLRKKRQRNLQKLGIGGFNVRNRTFRKDGPNKDDGDDVIEQSLLHYKENTDKKKKTIRRKPKSKLAETYPSYLQEAFFGKSLLDTTKPKFESSSSEDETKSNVSDDKTIKLSMEELKMIEAMRAKQQQQQQQQQLIDEQKKVVTAANNQSVQLKTVQQAAHRVTNIKIDPSLGLTDDIDNSDTEVLKDILPSDLLDNDLVSRIMNEDEELTKNSSTFDDITDDRELSNLERKDELADILSPHFNLEFKMDGKDVEEIFKGVLTDESQESQDQLSHGLNKPVMNNGMSQMEMSSNMNMVSSTNSGMQVHQIMQQSQPMQSSLMTHSPITSMQNKPIVSQISRQPQQNQMQVGQPPVMMPHQQTQQIQMNQRPVTQQPQQLQQQQQQSQMGYQNYYANFGNSMQFNSNYNEQQWTNQHQPPAMQSPQLDPAAMTPSTSEDNLNVVVSAPPSCTQKNTERMKQDEGLGDMATISAVLYANTTHPELKATYPNWTDRCKQILKKWRALPQEKKGPFLQQARDNRSALRMKKAQQVPLTSPKDAAISSSPAPLTPSTAPPSIGDHMLSDQNQRLDVQQTTHVHQIFEVQGKSGDGKLDELTQTNQTSASINSNTTTTSLTLTTSTNPVDSHLPNDKVENVPSTVLVSTTTMSTSNCLSSKNIASVEVTESNIQISSVNNDTANKTPTSSNVANNLLAQLGSGQTSIASVPSSMATSLNVIVTKPLSHFMKTVTIGTPKSGIFVPNVIATNLTPQFTLQHQFGLHNNNSSGPAPNVTVNPNGNFNTNSNAVLRPGFAFRPFNIQPGGLNFNLIGGHNNASTITSPILAAQLQTINQIASNQAQQQLQQQQSTSQHQQQINIVHYNANSNIATVTTTGPDANITLSLQKRSIETNSTNTFIPLSSAHSETLTNSLNDQQIRVLTPSEIMRTLPSLPSQDVGCSFDTTPCNVINASPSPNNLFNSNQQTNPASTTNPSTQCLPSLTTSVTTTVAQQMDQEKINSQQKSLREQEQERQWKNLQAMRAREQQMQQMQHIGGVLPEQKLQQEIDPSAQLQISTNSNDLMGPMASPSPNSRNQFAAPASKNRIIVGLPNNQNNQVAFQHPSMSRPVSVQIPRPGQIPQRMNQSPFSPQSQTPQSPHDQFPLSPAQTSIDPFSRPPSENSQQDPYLNSPQTPRSFDHQSPNPNSNNSPAYSGQSNQLVQSAPNQPSAIRMNMGGSYAKAPGTPRPHYATDPIRPTVYASTTLFGNTTSTSPFTSPRNDQFQQPQPQNQPESNRQLRDLLQRQQMITPSMPGNQQAPLMPSATPQSPRWNSDGIDESSVMSQHIQQQSQPNIPDANTFRQPLPPGMISRPQRMNMPGKIIRPGQQIVQQGSRSIIVTSDLRQRFARPPVGGVIASGQQVIAQQQTLLQQQQTFSPQQSQGVRMQTNIVNVVKSNEIQPGQVIGQRLSHQGMQPIGGMSQGTVDTAVVQPTDSDTQEIPDNVTAELEKLEHENAVMSEVEGVGDLLGDLGEDDDDELLNSLTAEMGADFNILEYADPELDTLNDGDKANLLDSLDFGEAEPEKGSVKKEPTDPSHANKAVNAAEDCNQHIVATQHIQQQTMNVTGTAPNLSIQQTLGGPVRQISNVATTQIQSQVNQQQMQQQQQQSSPQLQQQLSRLKAIQMNPQQLPPKLQQIQQQMQLQVQQAAAMGKAMQIGTQLQSKDGTIGIVTANNTVSLSHPGLYNRGGPIQNQLIAQQRISQLRLANPNIAQHTGGQPRLVLQQQSQQVRMITPGAQQQQQAVQPPPPPYPGPPPPYPGNNATQPSDSQNLNIKTSRQEQPLLLEDLLEQEKREQERQAGQVTSVSSDNIPTQDANSGLLSDHDFERMRADVMNSGPQGLPAQGLLPLQHQTTPPQMTQHGAIRPKFLSRGVNQQQWRSNLAVPLHTQIGQATQSITGQNAMEGTMIRKEGCSIPLFNANLQAAPPLPPENILTEHDRQLQMAYEQWLNSQNNVLSSQLQYYETEVGKLRKVRKSLNSKQRALRKSGNELTEQDAAELAKVSTEQSIVQKQLESSRKQSRQHGLLIQDYKTKQQSKATSQMISPMSNHPNSSPAQIAPQSPLMSQSPSSQSIMQTAQSPLSNPLLQTTRSPLHSPSPLMSQSPGPGSVSSILQSPGPGNASMSPYSNMQPSPRIGTPHQQNDDASPFSPSGGAGPSQSPSLSGRLTSPAPRMTSPQHRIATSQMMAAGRMASPVNPYGQQGMAQPQMANQQQNRFIRPQMMNMQMVDRPRQTMMAMQQQTQQMQINQMQQQQQVQQQQVNRQQNSYPSSPSLGSPQPIISSQQQLNLDHIQNQRTLQLVQQRQMIQRQQQMLHQQQQQQQSNQQSVMAKMNPMMSPIQQQPPSPMLSTQLQNPPSSPMQSHIHFSGKQQQQQQQNTMMQDSSFHIQQQQQQQQTFMQQHQIENHQNINQIDSSGAAGGGLHLHNPIPLPPSFGRYGYIKLGLRGGGPMYTNFGKGAKRLPAPSGSVPTQMSQPKKDHQKETVSNTKSITVKKKIPKTTIQHNKITSLVNQDYSEYDDGSSTASSSPGTSLSLLKKSGDMHDDIVVIDSSPDEKQQIIDYDDDNDKNVVGTEVSLSSVAQNVDDGNDMSVIYSTTGSEFIVSSPLDEAVEEYPLFPCVVDYVDSDDSMKHRQNHDDDKHSELVNVQLTSPTEDERQSITIDSSDEDAKNKNPGSPEYLEGMGTIDTTTSEDHFQATEEDLMSMGSEIIIIDSSAKTPEENFAVSGVDFEAMIDSENSKDSKDDKDSVLSPPTHDVEMDIVPTKERTVITVVLPQQQNQTTTSMATSAKTSQIVTYSRLPITASTLVTSKKAGVPVYSTAAAAAAHKKFVKDATQTTAKVSIGNTTMTVPVLKNVPLTQSHAKPNEQVAKNILSQPLSLSLAKTPTVINVTLSSLNLQNTNNARIVQATLLRSTQPHQQHLNIKAQLQGQHQQQLTKPNQSKVLDTFTAKNITYSKLSSLKVTQVLPTKIFEDESISPDSSIEQDEPDLLSPEIERLDSSGSNTKPAPADIATNPCLSPLSVSSPIKPIEVDEMLSDDWKRTSPATSRSNDSIVTLLNEKSQDSLETSSSASKEKPKQQGVIPVHVIIKSRESSSSPIQNPTSQRLMTTSTMPQLSPLSQPNEITSNMANVSQQLRTIMSSINPTSSIIQQKSATTDIAISETGNGNTDNTVTRMDGTKNDATSVIFEKPRTVTVLETSDNSSSNVNTAAPKNIVPQHLGQITYAPVTASPGGNILVVKQLRTTNSSNMPSTTMNLAQRQSATIAKSMPGISVQHTQLQNSSVIINQMNVSKVSTEPSVSSVETGDQKPNIVSILSNTTSSRMTSYNDLQFTNPTSQPPTLIMATAATRSIVTSSQINSSVSSMSMSSASSTQAIQNILQSSLHSRPLSGSILGSTISQTSIKSGSTLLHSQLTSAPFRRSKSTDEPPGFVKDAPAQILGIKRHSLEVVKDDTVDATDESGCKTDSESRGCKFSNMTAPQMNNKSEDSQNVLLKQLLQNSGNSSTPSPTPNTVTRPVTTVRAPSLGVVSSLEAQLARPVIPPVPATLSSLRSSPQSSYTQTASSTFSDTTKPTNRPHQIVSRETSFVSKPVLVTSTLQPVLAPSSSIEMRKCWTQSIMKKETQQSTNVSASSNSSLMTVSSTSSASITEPPPPYPVATKKIVETTSMQQQQQQQQQQQLQQQQQQQQQLQQQQQQQQLQQQQQQQQLQQQLQLQQSQLQQQTQTQSQPQQQIQIQQTVTPQQNEQQSQAQQVQPVKSTTMTNVIIKKEIAASQPSPIIQNSPSTPSTPTIPPGPSSQSSTENKREFLDDNSQQSITSDQSLTIKAETAAKEELPDEEAMVKAAQETALELKRKKRREYQKNRRQMQILSKESQNSSTTKKKQKKMSKLDEDYDSFIDNLMVQLRLLPPMQILEPLLSRNYGICPAYGTGDLSKFNSEKDYSIASGDLKGEFGMAELPNVGDFYNTQPFGWKSPLAEQATNSTHYGFYDQEFSPIKFDGEEEIRNHKYDHISNKDRDAETPDTIISSSSPECMIWDSAPNFPCLRLINEEESDDGNDDSIVYKRMSPQIPIITPIPIRLKPGMPFIDRTLIESNNKENEVITDEIGVKSRFGPPTPLKDKNNVTVTLTLTSTAAEDILGVLRDLANILHIPPPTTYQIVERTTTPPSQKLGLYRTRGKDGKEGAPIDIQTILNGAAKFCRHCDVVILNTIIRAKASEFPLLSVNNNELVNDSDDLYFCSKSCYKQFQWRPTSILEDKSFELCGPGTRTYDDTKFNAELKDQNILLTTTSATTDEDDLKMDIDFNEADLKDVGIYIKDLDMKQEIKDEIDTSFEDSVGNVEEDRKKSRKLSEDFPDEAPSAKHHKGVRYKYYSPNCFRSPVKVKKMNEREITEMLFRMNITVTPTPKVPDDTRKCILCNQIGDLVADGPSRLLNFDVDKWVHLNCALWSDGVYETVNGALMNLENALQASLVQACTFCHHLGATIKCFKNRCNSIYHLSCAMKDNCVFYKNKTAHCAIHAPKCEKDNELTTLSVQRRVYVERDESRQVASVMHHSELSNLLRVGSLIFLNVGQLLPHQLQNFHTPNYIYPIGYKIIRFYWSMRRPNKRCRYICSIAEVGGRPEFRVLVQEPFEEDIELRDATPKAVWLRILEQLSQLRRDNKLIQIFPKYVIGEDLFGLTEPAVVRILESLPGIETLTDYRFKYGRNPLLELPLAINPSGSARTEMKPQQNLSWKKPHTQRTGSASQRPTFVASTSVVGEVACPYSKQFVHSKSSQYKKMKQEWRNNVFLARSKIQGLGLYAARDLEKHTMVIEYIGEVIRSELSELREKQYEAKPLQEIQAQQCDSEHSDSYDVKIQLEADLPVHREDEQGLETEMKTNTLSPAVIEQNIELKL</sequence>
<feature type="region of interest" description="Disordered" evidence="19">
    <location>
        <begin position="4687"/>
        <end position="4717"/>
    </location>
</feature>
<dbReference type="CDD" id="cd15513">
    <property type="entry name" value="PHD5_KMT2C_like"/>
    <property type="match status" value="1"/>
</dbReference>
<dbReference type="FunFam" id="3.30.40.10:FF:000407">
    <property type="entry name" value="Histone-lysine N-methyltransferase MLL3"/>
    <property type="match status" value="1"/>
</dbReference>
<dbReference type="InterPro" id="IPR034732">
    <property type="entry name" value="EPHD"/>
</dbReference>
<feature type="region of interest" description="Disordered" evidence="19">
    <location>
        <begin position="3602"/>
        <end position="3630"/>
    </location>
</feature>
<feature type="region of interest" description="Disordered" evidence="19">
    <location>
        <begin position="60"/>
        <end position="88"/>
    </location>
</feature>
<feature type="domain" description="PHD-type" evidence="20">
    <location>
        <begin position="902"/>
        <end position="957"/>
    </location>
</feature>
<evidence type="ECO:0000256" key="14">
    <source>
        <dbReference type="ARBA" id="ARBA00023054"/>
    </source>
</evidence>
<feature type="region of interest" description="Disordered" evidence="19">
    <location>
        <begin position="3380"/>
        <end position="3421"/>
    </location>
</feature>
<dbReference type="EMBL" id="WJQU01000001">
    <property type="protein sequence ID" value="KAJ6647956.1"/>
    <property type="molecule type" value="Genomic_DNA"/>
</dbReference>
<evidence type="ECO:0000256" key="10">
    <source>
        <dbReference type="ARBA" id="ARBA00022833"/>
    </source>
</evidence>
<feature type="coiled-coil region" evidence="18">
    <location>
        <begin position="4803"/>
        <end position="4865"/>
    </location>
</feature>
<feature type="compositionally biased region" description="Polar residues" evidence="19">
    <location>
        <begin position="4615"/>
        <end position="4627"/>
    </location>
</feature>
<feature type="compositionally biased region" description="Basic and acidic residues" evidence="19">
    <location>
        <begin position="278"/>
        <end position="292"/>
    </location>
</feature>
<evidence type="ECO:0000256" key="12">
    <source>
        <dbReference type="ARBA" id="ARBA00022990"/>
    </source>
</evidence>
<feature type="region of interest" description="Disordered" evidence="19">
    <location>
        <begin position="3657"/>
        <end position="3677"/>
    </location>
</feature>
<evidence type="ECO:0000256" key="3">
    <source>
        <dbReference type="ARBA" id="ARBA00022553"/>
    </source>
</evidence>
<dbReference type="SMART" id="SM00542">
    <property type="entry name" value="FYRC"/>
    <property type="match status" value="1"/>
</dbReference>
<feature type="compositionally biased region" description="Polar residues" evidence="19">
    <location>
        <begin position="2295"/>
        <end position="2312"/>
    </location>
</feature>
<feature type="region of interest" description="Disordered" evidence="19">
    <location>
        <begin position="3876"/>
        <end position="3896"/>
    </location>
</feature>
<dbReference type="FunFam" id="3.30.40.10:FF:000002">
    <property type="entry name" value="Histone-lysine N-methyltransferase"/>
    <property type="match status" value="1"/>
</dbReference>
<feature type="compositionally biased region" description="Low complexity" evidence="19">
    <location>
        <begin position="1648"/>
        <end position="1666"/>
    </location>
</feature>
<feature type="region of interest" description="Disordered" evidence="19">
    <location>
        <begin position="4597"/>
        <end position="4627"/>
    </location>
</feature>
<dbReference type="PROSITE" id="PS51543">
    <property type="entry name" value="FYRC"/>
    <property type="match status" value="1"/>
</dbReference>
<keyword evidence="4" id="KW-0489">Methyltransferase</keyword>
<evidence type="ECO:0000256" key="1">
    <source>
        <dbReference type="ARBA" id="ARBA00004123"/>
    </source>
</evidence>
<evidence type="ECO:0000259" key="21">
    <source>
        <dbReference type="PROSITE" id="PS51805"/>
    </source>
</evidence>
<feature type="compositionally biased region" description="Low complexity" evidence="19">
    <location>
        <begin position="2365"/>
        <end position="2375"/>
    </location>
</feature>
<feature type="domain" description="PHD-type" evidence="20">
    <location>
        <begin position="825"/>
        <end position="875"/>
    </location>
</feature>
<feature type="domain" description="PHD-type" evidence="20">
    <location>
        <begin position="775"/>
        <end position="828"/>
    </location>
</feature>
<keyword evidence="16" id="KW-0539">Nucleus</keyword>